<keyword evidence="1 2" id="KW-0195">Cyclin</keyword>
<evidence type="ECO:0000256" key="3">
    <source>
        <dbReference type="SAM" id="MobiDB-lite"/>
    </source>
</evidence>
<gene>
    <name evidence="5" type="ORF">H4R18_000217</name>
</gene>
<dbReference type="OrthoDB" id="340962at2759"/>
<dbReference type="CDD" id="cd20524">
    <property type="entry name" value="CYCLIN_CCNH_rpt1"/>
    <property type="match status" value="1"/>
</dbReference>
<dbReference type="SUPFAM" id="SSF47954">
    <property type="entry name" value="Cyclin-like"/>
    <property type="match status" value="2"/>
</dbReference>
<evidence type="ECO:0000256" key="1">
    <source>
        <dbReference type="ARBA" id="ARBA00023127"/>
    </source>
</evidence>
<evidence type="ECO:0000256" key="2">
    <source>
        <dbReference type="RuleBase" id="RU000383"/>
    </source>
</evidence>
<dbReference type="Pfam" id="PF00134">
    <property type="entry name" value="Cyclin_N"/>
    <property type="match status" value="1"/>
</dbReference>
<protein>
    <recommendedName>
        <fullName evidence="4">Cyclin-like domain-containing protein</fullName>
    </recommendedName>
</protein>
<comment type="caution">
    <text evidence="5">The sequence shown here is derived from an EMBL/GenBank/DDBJ whole genome shotgun (WGS) entry which is preliminary data.</text>
</comment>
<feature type="region of interest" description="Disordered" evidence="3">
    <location>
        <begin position="314"/>
        <end position="335"/>
    </location>
</feature>
<dbReference type="GO" id="GO:0006357">
    <property type="term" value="P:regulation of transcription by RNA polymerase II"/>
    <property type="evidence" value="ECO:0007669"/>
    <property type="project" value="InterPro"/>
</dbReference>
<evidence type="ECO:0000313" key="5">
    <source>
        <dbReference type="EMBL" id="KAJ2786002.1"/>
    </source>
</evidence>
<name>A0A9W8HKF8_9FUNG</name>
<dbReference type="PANTHER" id="PTHR10026">
    <property type="entry name" value="CYCLIN"/>
    <property type="match status" value="1"/>
</dbReference>
<dbReference type="EMBL" id="JANBUL010000005">
    <property type="protein sequence ID" value="KAJ2786002.1"/>
    <property type="molecule type" value="Genomic_DNA"/>
</dbReference>
<dbReference type="InterPro" id="IPR006671">
    <property type="entry name" value="Cyclin_N"/>
</dbReference>
<dbReference type="InterPro" id="IPR013763">
    <property type="entry name" value="Cyclin-like_dom"/>
</dbReference>
<evidence type="ECO:0000259" key="4">
    <source>
        <dbReference type="SMART" id="SM00385"/>
    </source>
</evidence>
<dbReference type="Gene3D" id="1.10.472.10">
    <property type="entry name" value="Cyclin-like"/>
    <property type="match status" value="2"/>
</dbReference>
<proteinExistence type="inferred from homology"/>
<evidence type="ECO:0000313" key="6">
    <source>
        <dbReference type="Proteomes" id="UP001140217"/>
    </source>
</evidence>
<dbReference type="GO" id="GO:0016538">
    <property type="term" value="F:cyclin-dependent protein serine/threonine kinase regulator activity"/>
    <property type="evidence" value="ECO:0007669"/>
    <property type="project" value="InterPro"/>
</dbReference>
<dbReference type="SMART" id="SM00385">
    <property type="entry name" value="CYCLIN"/>
    <property type="match status" value="1"/>
</dbReference>
<organism evidence="5 6">
    <name type="scientific">Coemansia javaensis</name>
    <dbReference type="NCBI Taxonomy" id="2761396"/>
    <lineage>
        <taxon>Eukaryota</taxon>
        <taxon>Fungi</taxon>
        <taxon>Fungi incertae sedis</taxon>
        <taxon>Zoopagomycota</taxon>
        <taxon>Kickxellomycotina</taxon>
        <taxon>Kickxellomycetes</taxon>
        <taxon>Kickxellales</taxon>
        <taxon>Kickxellaceae</taxon>
        <taxon>Coemansia</taxon>
    </lineage>
</organism>
<dbReference type="InterPro" id="IPR031658">
    <property type="entry name" value="Cyclin_C_2"/>
</dbReference>
<reference evidence="5" key="1">
    <citation type="submission" date="2022-07" db="EMBL/GenBank/DDBJ databases">
        <title>Phylogenomic reconstructions and comparative analyses of Kickxellomycotina fungi.</title>
        <authorList>
            <person name="Reynolds N.K."/>
            <person name="Stajich J.E."/>
            <person name="Barry K."/>
            <person name="Grigoriev I.V."/>
            <person name="Crous P."/>
            <person name="Smith M.E."/>
        </authorList>
    </citation>
    <scope>NUCLEOTIDE SEQUENCE</scope>
    <source>
        <strain evidence="5">NBRC 105414</strain>
    </source>
</reference>
<accession>A0A9W8HKF8</accession>
<dbReference type="Pfam" id="PF16899">
    <property type="entry name" value="Cyclin_C_2"/>
    <property type="match status" value="1"/>
</dbReference>
<dbReference type="Proteomes" id="UP001140217">
    <property type="component" value="Unassembled WGS sequence"/>
</dbReference>
<sequence>MAAEAPEKPQLFEQTSQYRHWRFTPAGLERLRAANNKRGGERVLRALREEAQAGDAGALETRLAEAADNLLTPAEELQLVEYYLDRIQKFVHLYRAKKLIQPDAQNNVKATAINFMKRFYLHNVVFDYPPKNIMLTCLYLATKVENAFVKIGDFLRPLQEVGEKHDTKALAKSEDILDFEFAVIQSLQFELAVHHPYRSAYGFFLDMQAYIDDLDLLRAAYDRVHHFIGLSLFTDLVFLYQPAQIALGALRLAARERDLDIDPYLTRRFDARELEILYPVLDEIQDAIVNHRPVSQDEVRLIDRKLILCRNPEKNPSSTLYKKAAKPYMSDSDSD</sequence>
<feature type="domain" description="Cyclin-like" evidence="4">
    <location>
        <begin position="85"/>
        <end position="185"/>
    </location>
</feature>
<comment type="similarity">
    <text evidence="2">Belongs to the cyclin family.</text>
</comment>
<dbReference type="CDD" id="cd20525">
    <property type="entry name" value="CYCLIN_CCNH_rpt2"/>
    <property type="match status" value="1"/>
</dbReference>
<keyword evidence="6" id="KW-1185">Reference proteome</keyword>
<dbReference type="AlphaFoldDB" id="A0A9W8HKF8"/>
<dbReference type="InterPro" id="IPR036915">
    <property type="entry name" value="Cyclin-like_sf"/>
</dbReference>
<dbReference type="InterPro" id="IPR043198">
    <property type="entry name" value="Cyclin/Ssn8"/>
</dbReference>